<name>A0A8U0WDZ6_9MUSC</name>
<evidence type="ECO:0000313" key="9">
    <source>
        <dbReference type="Proteomes" id="UP000092443"/>
    </source>
</evidence>
<dbReference type="FunFam" id="3.30.160.60:FF:000072">
    <property type="entry name" value="zinc finger protein 143 isoform X1"/>
    <property type="match status" value="1"/>
</dbReference>
<dbReference type="InterPro" id="IPR051520">
    <property type="entry name" value="Elbow/Noc_ZnFinger"/>
</dbReference>
<protein>
    <submittedName>
        <fullName evidence="10">Zinc finger protein Noc isoform X1</fullName>
    </submittedName>
</protein>
<reference evidence="10" key="1">
    <citation type="submission" date="2025-08" db="UniProtKB">
        <authorList>
            <consortium name="RefSeq"/>
        </authorList>
    </citation>
    <scope>IDENTIFICATION</scope>
    <source>
        <tissue evidence="10">Whole body pupa</tissue>
    </source>
</reference>
<dbReference type="PROSITE" id="PS50157">
    <property type="entry name" value="ZINC_FINGER_C2H2_2"/>
    <property type="match status" value="1"/>
</dbReference>
<feature type="domain" description="C2H2-type" evidence="8">
    <location>
        <begin position="420"/>
        <end position="453"/>
    </location>
</feature>
<evidence type="ECO:0000256" key="1">
    <source>
        <dbReference type="ARBA" id="ARBA00010144"/>
    </source>
</evidence>
<feature type="region of interest" description="Disordered" evidence="7">
    <location>
        <begin position="147"/>
        <end position="220"/>
    </location>
</feature>
<dbReference type="PANTHER" id="PTHR12522">
    <property type="entry name" value="ZINC-FINGER PROTEIN NOLZ1-RELATED"/>
    <property type="match status" value="1"/>
</dbReference>
<dbReference type="KEGG" id="gfs:119633723"/>
<dbReference type="Proteomes" id="UP000092443">
    <property type="component" value="Unplaced"/>
</dbReference>
<dbReference type="PANTHER" id="PTHR12522:SF5">
    <property type="entry name" value="ZINC FINGER PROTEIN NOC"/>
    <property type="match status" value="1"/>
</dbReference>
<evidence type="ECO:0000256" key="3">
    <source>
        <dbReference type="ARBA" id="ARBA00022737"/>
    </source>
</evidence>
<feature type="region of interest" description="Disordered" evidence="7">
    <location>
        <begin position="63"/>
        <end position="105"/>
    </location>
</feature>
<comment type="similarity">
    <text evidence="1">Belongs to the Elbow/Noc family.</text>
</comment>
<evidence type="ECO:0000256" key="4">
    <source>
        <dbReference type="ARBA" id="ARBA00022771"/>
    </source>
</evidence>
<feature type="compositionally biased region" description="Polar residues" evidence="7">
    <location>
        <begin position="192"/>
        <end position="218"/>
    </location>
</feature>
<dbReference type="GO" id="GO:0005634">
    <property type="term" value="C:nucleus"/>
    <property type="evidence" value="ECO:0007669"/>
    <property type="project" value="UniProtKB-ARBA"/>
</dbReference>
<gene>
    <name evidence="10" type="primary">LOC119633723</name>
</gene>
<proteinExistence type="inferred from homology"/>
<dbReference type="Gene3D" id="3.30.160.60">
    <property type="entry name" value="Classic Zinc Finger"/>
    <property type="match status" value="1"/>
</dbReference>
<dbReference type="GeneID" id="119633723"/>
<evidence type="ECO:0000256" key="2">
    <source>
        <dbReference type="ARBA" id="ARBA00022723"/>
    </source>
</evidence>
<feature type="compositionally biased region" description="Polar residues" evidence="7">
    <location>
        <begin position="160"/>
        <end position="179"/>
    </location>
</feature>
<dbReference type="GO" id="GO:0045892">
    <property type="term" value="P:negative regulation of DNA-templated transcription"/>
    <property type="evidence" value="ECO:0007669"/>
    <property type="project" value="TreeGrafter"/>
</dbReference>
<organism evidence="9 10">
    <name type="scientific">Glossina fuscipes</name>
    <dbReference type="NCBI Taxonomy" id="7396"/>
    <lineage>
        <taxon>Eukaryota</taxon>
        <taxon>Metazoa</taxon>
        <taxon>Ecdysozoa</taxon>
        <taxon>Arthropoda</taxon>
        <taxon>Hexapoda</taxon>
        <taxon>Insecta</taxon>
        <taxon>Pterygota</taxon>
        <taxon>Neoptera</taxon>
        <taxon>Endopterygota</taxon>
        <taxon>Diptera</taxon>
        <taxon>Brachycera</taxon>
        <taxon>Muscomorpha</taxon>
        <taxon>Hippoboscoidea</taxon>
        <taxon>Glossinidae</taxon>
        <taxon>Glossina</taxon>
    </lineage>
</organism>
<evidence type="ECO:0000256" key="5">
    <source>
        <dbReference type="ARBA" id="ARBA00022833"/>
    </source>
</evidence>
<dbReference type="AlphaFoldDB" id="A0A8U0WDZ6"/>
<feature type="compositionally biased region" description="Low complexity" evidence="7">
    <location>
        <begin position="67"/>
        <end position="104"/>
    </location>
</feature>
<dbReference type="RefSeq" id="XP_037883348.1">
    <property type="nucleotide sequence ID" value="XM_038027420.1"/>
</dbReference>
<keyword evidence="3" id="KW-0677">Repeat</keyword>
<dbReference type="InterPro" id="IPR013087">
    <property type="entry name" value="Znf_C2H2_type"/>
</dbReference>
<dbReference type="GO" id="GO:0008270">
    <property type="term" value="F:zinc ion binding"/>
    <property type="evidence" value="ECO:0007669"/>
    <property type="project" value="UniProtKB-KW"/>
</dbReference>
<feature type="compositionally biased region" description="Low complexity" evidence="7">
    <location>
        <begin position="147"/>
        <end position="159"/>
    </location>
</feature>
<keyword evidence="4 6" id="KW-0863">Zinc-finger</keyword>
<keyword evidence="2" id="KW-0479">Metal-binding</keyword>
<evidence type="ECO:0000256" key="6">
    <source>
        <dbReference type="PROSITE-ProRule" id="PRU00042"/>
    </source>
</evidence>
<evidence type="ECO:0000313" key="10">
    <source>
        <dbReference type="RefSeq" id="XP_037883348.1"/>
    </source>
</evidence>
<keyword evidence="9" id="KW-1185">Reference proteome</keyword>
<sequence>MVVLEGGGGVVTIGTNQYLQPDYLAPMPATMDAKKSPLALLAQTCSQIGADSSAVKPLLSIDKSKKSGSTSSASSTSSSVGSEAGSAKSPTQAKSPKSTTPTTTEVKLAFKPYETNVLSQQNQNTFKSAAQLSISAVNNTTVDDQQLLQQQQQQQQQQQRPSSKASSHSGDINTRVPSRNKTDADSPDMNLGKSQDLSSTHQDNNRKTVSPSGSSQRGASPIVRSGMEVLNNANGSAQHPKEMSSMAAAAAAAAAAYKAAGAPYGLNPLSALCCPPGMEQHANPAFRPPFAAGGFSHHHAAMLAAAAANGAYSGNPNGPGGGAQPNPYITYQRIKTPAGGEAIIPVCKDPYCPGCPYSAHNHQMLVGAPCPAGCTQCEHQKYGLAAMMGAGGAGLPPGHPYSQAAAAAAASAAAARSAPYVCSWVVGDAYCGKRFQTSDELFTHLRTHTGNLSDPAAAAAALAQSQAQSLLGTLFTPSTLRGAYPTPPLSPMSAAAAAAAAARYHPYAKPPSALAAAGPSPFATPGGFNPAAAAAAAALGPYYSPYAMYGQRIGSAAVHQ</sequence>
<evidence type="ECO:0000259" key="8">
    <source>
        <dbReference type="PROSITE" id="PS50157"/>
    </source>
</evidence>
<evidence type="ECO:0000256" key="7">
    <source>
        <dbReference type="SAM" id="MobiDB-lite"/>
    </source>
</evidence>
<accession>A0A8U0WDZ6</accession>
<keyword evidence="5" id="KW-0862">Zinc</keyword>